<dbReference type="PANTHER" id="PTHR16305:SF35">
    <property type="entry name" value="TRANSCRIPTIONAL ACTIVATOR DOMAIN"/>
    <property type="match status" value="1"/>
</dbReference>
<evidence type="ECO:0000256" key="1">
    <source>
        <dbReference type="ARBA" id="ARBA00022741"/>
    </source>
</evidence>
<dbReference type="Gene3D" id="1.25.40.10">
    <property type="entry name" value="Tetratricopeptide repeat domain"/>
    <property type="match status" value="1"/>
</dbReference>
<organism evidence="5 6">
    <name type="scientific">Streptomyces chisholmiae</name>
    <dbReference type="NCBI Taxonomy" id="3075540"/>
    <lineage>
        <taxon>Bacteria</taxon>
        <taxon>Bacillati</taxon>
        <taxon>Actinomycetota</taxon>
        <taxon>Actinomycetes</taxon>
        <taxon>Kitasatosporales</taxon>
        <taxon>Streptomycetaceae</taxon>
        <taxon>Streptomyces</taxon>
    </lineage>
</organism>
<dbReference type="PROSITE" id="PS50043">
    <property type="entry name" value="HTH_LUXR_2"/>
    <property type="match status" value="1"/>
</dbReference>
<evidence type="ECO:0000256" key="3">
    <source>
        <dbReference type="SAM" id="MobiDB-lite"/>
    </source>
</evidence>
<accession>A0ABU2JSU2</accession>
<reference evidence="6" key="1">
    <citation type="submission" date="2023-07" db="EMBL/GenBank/DDBJ databases">
        <title>30 novel species of actinomycetes from the DSMZ collection.</title>
        <authorList>
            <person name="Nouioui I."/>
        </authorList>
    </citation>
    <scope>NUCLEOTIDE SEQUENCE [LARGE SCALE GENOMIC DNA]</scope>
    <source>
        <strain evidence="6">DSM 44915</strain>
    </source>
</reference>
<dbReference type="PROSITE" id="PS00622">
    <property type="entry name" value="HTH_LUXR_1"/>
    <property type="match status" value="1"/>
</dbReference>
<dbReference type="Proteomes" id="UP001183410">
    <property type="component" value="Unassembled WGS sequence"/>
</dbReference>
<protein>
    <submittedName>
        <fullName evidence="5">AAA family ATPase</fullName>
    </submittedName>
</protein>
<dbReference type="InterPro" id="IPR011990">
    <property type="entry name" value="TPR-like_helical_dom_sf"/>
</dbReference>
<dbReference type="EMBL" id="JAVREO010000009">
    <property type="protein sequence ID" value="MDT0268060.1"/>
    <property type="molecule type" value="Genomic_DNA"/>
</dbReference>
<dbReference type="Pfam" id="PF00196">
    <property type="entry name" value="GerE"/>
    <property type="match status" value="1"/>
</dbReference>
<name>A0ABU2JSU2_9ACTN</name>
<evidence type="ECO:0000313" key="5">
    <source>
        <dbReference type="EMBL" id="MDT0268060.1"/>
    </source>
</evidence>
<dbReference type="CDD" id="cd06170">
    <property type="entry name" value="LuxR_C_like"/>
    <property type="match status" value="1"/>
</dbReference>
<feature type="domain" description="HTH luxR-type" evidence="4">
    <location>
        <begin position="846"/>
        <end position="911"/>
    </location>
</feature>
<dbReference type="PRINTS" id="PR00038">
    <property type="entry name" value="HTHLUXR"/>
</dbReference>
<gene>
    <name evidence="5" type="ORF">RM844_17400</name>
</gene>
<keyword evidence="2" id="KW-0067">ATP-binding</keyword>
<feature type="compositionally biased region" description="Low complexity" evidence="3">
    <location>
        <begin position="839"/>
        <end position="850"/>
    </location>
</feature>
<dbReference type="PANTHER" id="PTHR16305">
    <property type="entry name" value="TESTICULAR SOLUBLE ADENYLYL CYCLASE"/>
    <property type="match status" value="1"/>
</dbReference>
<dbReference type="SUPFAM" id="SSF46894">
    <property type="entry name" value="C-terminal effector domain of the bipartite response regulators"/>
    <property type="match status" value="1"/>
</dbReference>
<dbReference type="InterPro" id="IPR027417">
    <property type="entry name" value="P-loop_NTPase"/>
</dbReference>
<evidence type="ECO:0000259" key="4">
    <source>
        <dbReference type="PROSITE" id="PS50043"/>
    </source>
</evidence>
<sequence length="921" mass="99524">MELIERAEQLGALMTRFDQCVAGRGGVALIKGSLSVGKTAFLHDFHESVRRAGATLLTATGARTEQGLRLGLMRQLFAHVNMPSATADRVGEVLEGRPPEPSAPAGEGPYLWRDVYSMATLSQAVLELSHQAPIVLSVDDVHFGDVESLETLLYLQRRVSSARVLLVLTVWERSRTGNALFRAEVTRHPHMGVRLAPLSPSAVEELVAKRVGAMSACDEQLDHYALTHGNPLLLQALIEDQIAGLTRARPGPREAASWPTFVQAVSTCMHRWDPELLSVARGYAILGGSATPRQVAQLVDVQAELVEESMKILAAAGLADAWGALHSAIATAVQGDIEPAHRTALHARAAELCYESGAQPLVTARHLIAADQVVGPWGIKALRAGAEHALVDDDLALATRCLTLALRECEDESERISINTTLGRVEWLTNPSSATVRLSAMYREAPDRPVNPREGVAIVRSLLWQGEVAAANQVFEKFRDRLDELDPQALGSLRFTALLVYGGPGRGLPPEIHRQQPAGLPATLRGGGVLDTPLAKATTSETVRAAEHILTSSPLDDGTLEALAHGLLALIKGDEAPRAVGLCDSLLQDSARRGATTWQTVFGSIRADLALRLGDLPGAIRFADAALQRIDACGPATLVGYPLGVLVQAHSAVGDHDQAAEALRRVVPENMFDTVFGLGYLHARGHHRLKTGRLLEAIHDIQTCGKLAKEWGVDVPAFLPWRTELALAHLTFGHRDAAHRLLSEQLSLATCTDARSRGLTLRLLAECGDPRHRTRLLKKSVKLLELAGDRFELFRSLADLGRTYEEMGELDQARSIARRAKQEAPAWHAARQQQSGVGQPARAEQAAAEAPLLSEAEHRVATLAAQGYTNREIGRKLYITVSTVEQHLTRVYRKLKVSRRTDLPQAAQSGLVFGGGLPAGS</sequence>
<dbReference type="Gene3D" id="1.10.10.10">
    <property type="entry name" value="Winged helix-like DNA-binding domain superfamily/Winged helix DNA-binding domain"/>
    <property type="match status" value="1"/>
</dbReference>
<keyword evidence="6" id="KW-1185">Reference proteome</keyword>
<dbReference type="InterPro" id="IPR016032">
    <property type="entry name" value="Sig_transdc_resp-reg_C-effctor"/>
</dbReference>
<proteinExistence type="predicted"/>
<dbReference type="InterPro" id="IPR041664">
    <property type="entry name" value="AAA_16"/>
</dbReference>
<dbReference type="Pfam" id="PF13191">
    <property type="entry name" value="AAA_16"/>
    <property type="match status" value="1"/>
</dbReference>
<feature type="region of interest" description="Disordered" evidence="3">
    <location>
        <begin position="823"/>
        <end position="850"/>
    </location>
</feature>
<dbReference type="SUPFAM" id="SSF52540">
    <property type="entry name" value="P-loop containing nucleoside triphosphate hydrolases"/>
    <property type="match status" value="1"/>
</dbReference>
<keyword evidence="1" id="KW-0547">Nucleotide-binding</keyword>
<comment type="caution">
    <text evidence="5">The sequence shown here is derived from an EMBL/GenBank/DDBJ whole genome shotgun (WGS) entry which is preliminary data.</text>
</comment>
<dbReference type="SMART" id="SM00421">
    <property type="entry name" value="HTH_LUXR"/>
    <property type="match status" value="1"/>
</dbReference>
<dbReference type="RefSeq" id="WP_311668144.1">
    <property type="nucleotide sequence ID" value="NZ_JAVREO010000009.1"/>
</dbReference>
<dbReference type="SUPFAM" id="SSF48452">
    <property type="entry name" value="TPR-like"/>
    <property type="match status" value="1"/>
</dbReference>
<dbReference type="InterPro" id="IPR036388">
    <property type="entry name" value="WH-like_DNA-bd_sf"/>
</dbReference>
<evidence type="ECO:0000313" key="6">
    <source>
        <dbReference type="Proteomes" id="UP001183410"/>
    </source>
</evidence>
<dbReference type="InterPro" id="IPR000792">
    <property type="entry name" value="Tscrpt_reg_LuxR_C"/>
</dbReference>
<evidence type="ECO:0000256" key="2">
    <source>
        <dbReference type="ARBA" id="ARBA00022840"/>
    </source>
</evidence>